<dbReference type="Proteomes" id="UP001612741">
    <property type="component" value="Unassembled WGS sequence"/>
</dbReference>
<proteinExistence type="predicted"/>
<protein>
    <submittedName>
        <fullName evidence="2">TIGR03086 family metal-binding protein</fullName>
    </submittedName>
</protein>
<dbReference type="InterPro" id="IPR017517">
    <property type="entry name" value="Maleyloyr_isom"/>
</dbReference>
<name>A0ABW7YN42_9ACTN</name>
<reference evidence="2 3" key="1">
    <citation type="submission" date="2024-10" db="EMBL/GenBank/DDBJ databases">
        <title>The Natural Products Discovery Center: Release of the First 8490 Sequenced Strains for Exploring Actinobacteria Biosynthetic Diversity.</title>
        <authorList>
            <person name="Kalkreuter E."/>
            <person name="Kautsar S.A."/>
            <person name="Yang D."/>
            <person name="Bader C.D."/>
            <person name="Teijaro C.N."/>
            <person name="Fluegel L."/>
            <person name="Davis C.M."/>
            <person name="Simpson J.R."/>
            <person name="Lauterbach L."/>
            <person name="Steele A.D."/>
            <person name="Gui C."/>
            <person name="Meng S."/>
            <person name="Li G."/>
            <person name="Viehrig K."/>
            <person name="Ye F."/>
            <person name="Su P."/>
            <person name="Kiefer A.F."/>
            <person name="Nichols A."/>
            <person name="Cepeda A.J."/>
            <person name="Yan W."/>
            <person name="Fan B."/>
            <person name="Jiang Y."/>
            <person name="Adhikari A."/>
            <person name="Zheng C.-J."/>
            <person name="Schuster L."/>
            <person name="Cowan T.M."/>
            <person name="Smanski M.J."/>
            <person name="Chevrette M.G."/>
            <person name="De Carvalho L.P.S."/>
            <person name="Shen B."/>
        </authorList>
    </citation>
    <scope>NUCLEOTIDE SEQUENCE [LARGE SCALE GENOMIC DNA]</scope>
    <source>
        <strain evidence="2 3">NPDC050545</strain>
    </source>
</reference>
<gene>
    <name evidence="2" type="ORF">ACIBG2_08115</name>
</gene>
<keyword evidence="3" id="KW-1185">Reference proteome</keyword>
<dbReference type="NCBIfam" id="TIGR03086">
    <property type="entry name" value="TIGR03086 family metal-binding protein"/>
    <property type="match status" value="1"/>
</dbReference>
<dbReference type="Pfam" id="PF11716">
    <property type="entry name" value="MDMPI_N"/>
    <property type="match status" value="1"/>
</dbReference>
<comment type="caution">
    <text evidence="2">The sequence shown here is derived from an EMBL/GenBank/DDBJ whole genome shotgun (WGS) entry which is preliminary data.</text>
</comment>
<dbReference type="InterPro" id="IPR024344">
    <property type="entry name" value="MDMPI_metal-binding"/>
</dbReference>
<evidence type="ECO:0000313" key="2">
    <source>
        <dbReference type="EMBL" id="MFI6497332.1"/>
    </source>
</evidence>
<dbReference type="RefSeq" id="WP_397080083.1">
    <property type="nucleotide sequence ID" value="NZ_JBITGY010000002.1"/>
</dbReference>
<dbReference type="NCBIfam" id="TIGR03083">
    <property type="entry name" value="maleylpyruvate isomerase family mycothiol-dependent enzyme"/>
    <property type="match status" value="1"/>
</dbReference>
<evidence type="ECO:0000259" key="1">
    <source>
        <dbReference type="Pfam" id="PF11716"/>
    </source>
</evidence>
<accession>A0ABW7YN42</accession>
<dbReference type="SUPFAM" id="SSF109854">
    <property type="entry name" value="DinB/YfiT-like putative metalloenzymes"/>
    <property type="match status" value="1"/>
</dbReference>
<dbReference type="InterPro" id="IPR017520">
    <property type="entry name" value="CHP03086"/>
</dbReference>
<dbReference type="InterPro" id="IPR034660">
    <property type="entry name" value="DinB/YfiT-like"/>
</dbReference>
<sequence>MNEIADRYRRRAETFEAKVAAVRPEQWSSPSPCAQWDARDVVAHIVDMHAVILGPLGRALSPAPSVKEDPLAAFRAARADIEALLADPDLAATVYDTPAGRMSAARHVDQVPSADLPLHGWDLAKATGQDATIDAEDLRMSWESVSGLPPDLLERFRTPGAFGPGVEVFGPEVEVAPDAPLQDRLLGLIGRDPHWTA</sequence>
<evidence type="ECO:0000313" key="3">
    <source>
        <dbReference type="Proteomes" id="UP001612741"/>
    </source>
</evidence>
<dbReference type="EMBL" id="JBITGY010000002">
    <property type="protein sequence ID" value="MFI6497332.1"/>
    <property type="molecule type" value="Genomic_DNA"/>
</dbReference>
<organism evidence="2 3">
    <name type="scientific">Nonomuraea typhae</name>
    <dbReference type="NCBI Taxonomy" id="2603600"/>
    <lineage>
        <taxon>Bacteria</taxon>
        <taxon>Bacillati</taxon>
        <taxon>Actinomycetota</taxon>
        <taxon>Actinomycetes</taxon>
        <taxon>Streptosporangiales</taxon>
        <taxon>Streptosporangiaceae</taxon>
        <taxon>Nonomuraea</taxon>
    </lineage>
</organism>
<feature type="domain" description="Mycothiol-dependent maleylpyruvate isomerase metal-binding" evidence="1">
    <location>
        <begin position="10"/>
        <end position="115"/>
    </location>
</feature>
<dbReference type="Gene3D" id="1.20.120.450">
    <property type="entry name" value="dinb family like domain"/>
    <property type="match status" value="1"/>
</dbReference>